<dbReference type="Proteomes" id="UP000199382">
    <property type="component" value="Unassembled WGS sequence"/>
</dbReference>
<sequence>MGDVSQFGNNRVNNSIWESKWKQSAEYRTKNAGAAGTATGVEHEDESSFLPRHDSTPESSSATLLTSFDKSCIAFLALRELPRDHARAIAEEALVSARIPGETPQMTAAIAQASREYRRSRDRRAL</sequence>
<dbReference type="RefSeq" id="WP_093164350.1">
    <property type="nucleotide sequence ID" value="NZ_FNEK01000109.1"/>
</dbReference>
<keyword evidence="3" id="KW-1185">Reference proteome</keyword>
<dbReference type="EMBL" id="FNEK01000109">
    <property type="protein sequence ID" value="SDL72406.1"/>
    <property type="molecule type" value="Genomic_DNA"/>
</dbReference>
<gene>
    <name evidence="2" type="ORF">SAMN04488026_11095</name>
</gene>
<reference evidence="2 3" key="1">
    <citation type="submission" date="2016-10" db="EMBL/GenBank/DDBJ databases">
        <authorList>
            <person name="de Groot N.N."/>
        </authorList>
    </citation>
    <scope>NUCLEOTIDE SEQUENCE [LARGE SCALE GENOMIC DNA]</scope>
    <source>
        <strain evidence="2 3">DSM 25294</strain>
    </source>
</reference>
<feature type="region of interest" description="Disordered" evidence="1">
    <location>
        <begin position="28"/>
        <end position="62"/>
    </location>
</feature>
<organism evidence="2 3">
    <name type="scientific">Aliiruegeria lutimaris</name>
    <dbReference type="NCBI Taxonomy" id="571298"/>
    <lineage>
        <taxon>Bacteria</taxon>
        <taxon>Pseudomonadati</taxon>
        <taxon>Pseudomonadota</taxon>
        <taxon>Alphaproteobacteria</taxon>
        <taxon>Rhodobacterales</taxon>
        <taxon>Roseobacteraceae</taxon>
        <taxon>Aliiruegeria</taxon>
    </lineage>
</organism>
<name>A0A1G9MDR9_9RHOB</name>
<dbReference type="STRING" id="571298.SAMN04488026_11095"/>
<evidence type="ECO:0000313" key="2">
    <source>
        <dbReference type="EMBL" id="SDL72406.1"/>
    </source>
</evidence>
<evidence type="ECO:0000313" key="3">
    <source>
        <dbReference type="Proteomes" id="UP000199382"/>
    </source>
</evidence>
<protein>
    <submittedName>
        <fullName evidence="2">Uncharacterized protein</fullName>
    </submittedName>
</protein>
<proteinExistence type="predicted"/>
<evidence type="ECO:0000256" key="1">
    <source>
        <dbReference type="SAM" id="MobiDB-lite"/>
    </source>
</evidence>
<dbReference type="AlphaFoldDB" id="A0A1G9MDR9"/>
<accession>A0A1G9MDR9</accession>